<reference evidence="3 4" key="1">
    <citation type="submission" date="2023-08" db="EMBL/GenBank/DDBJ databases">
        <title>Rhodoferax potami sp. nov. and Rhodoferax mekongensis sp. nov., isolated from the Mekong River in Thailand.</title>
        <authorList>
            <person name="Kitikhun S."/>
            <person name="Charoenyingcharoen P."/>
            <person name="Siriarchawattana P."/>
            <person name="Likhitrattanapisal S."/>
            <person name="Nilsakha T."/>
            <person name="Chanpet A."/>
            <person name="Rattanawaree P."/>
            <person name="Ingsriswang S."/>
        </authorList>
    </citation>
    <scope>NUCLEOTIDE SEQUENCE [LARGE SCALE GENOMIC DNA]</scope>
    <source>
        <strain evidence="3 4">TBRC 17660</strain>
    </source>
</reference>
<dbReference type="Proteomes" id="UP001321700">
    <property type="component" value="Unassembled WGS sequence"/>
</dbReference>
<keyword evidence="4" id="KW-1185">Reference proteome</keyword>
<feature type="domain" description="Ice-binding protein C-terminal" evidence="2">
    <location>
        <begin position="149"/>
        <end position="174"/>
    </location>
</feature>
<dbReference type="InterPro" id="IPR013424">
    <property type="entry name" value="Ice-binding_C"/>
</dbReference>
<feature type="signal peptide" evidence="1">
    <location>
        <begin position="1"/>
        <end position="19"/>
    </location>
</feature>
<dbReference type="NCBIfam" id="NF035944">
    <property type="entry name" value="PEPxxWA-CTERM"/>
    <property type="match status" value="1"/>
</dbReference>
<accession>A0ABU3KQ00</accession>
<keyword evidence="1" id="KW-0732">Signal</keyword>
<gene>
    <name evidence="3" type="ORF">RAE19_12640</name>
</gene>
<evidence type="ECO:0000256" key="1">
    <source>
        <dbReference type="SAM" id="SignalP"/>
    </source>
</evidence>
<sequence length="179" mass="18377">MKKLAIAAALAVLASTANAGVFTGQSVEFQYFYPNLSTPYGGASNGTFAVGAGVEVANVVDGIGTLDISDDGFTAHFTRDGGFSNGSFNGFRITDISGTIGAFTSFSLVSNTGLGGTPTLSFDADNLYVNWQGQSFNGGDVVFSVNVAPVPEPETYAMMLAGLGLLGAAARHRKQKQAA</sequence>
<comment type="caution">
    <text evidence="3">The sequence shown here is derived from an EMBL/GenBank/DDBJ whole genome shotgun (WGS) entry which is preliminary data.</text>
</comment>
<protein>
    <submittedName>
        <fullName evidence="3">FxDxF family PEP-CTERM protein</fullName>
    </submittedName>
</protein>
<evidence type="ECO:0000313" key="4">
    <source>
        <dbReference type="Proteomes" id="UP001321700"/>
    </source>
</evidence>
<dbReference type="EMBL" id="JAVBIK010000001">
    <property type="protein sequence ID" value="MDT7519546.1"/>
    <property type="molecule type" value="Genomic_DNA"/>
</dbReference>
<dbReference type="NCBIfam" id="TIGR02595">
    <property type="entry name" value="PEP_CTERM"/>
    <property type="match status" value="1"/>
</dbReference>
<dbReference type="RefSeq" id="WP_313875220.1">
    <property type="nucleotide sequence ID" value="NZ_JAVBIK010000001.1"/>
</dbReference>
<dbReference type="Pfam" id="PF07589">
    <property type="entry name" value="PEP-CTERM"/>
    <property type="match status" value="1"/>
</dbReference>
<dbReference type="NCBIfam" id="NF038126">
    <property type="entry name" value="PEP_CTERM_FxDxF"/>
    <property type="match status" value="1"/>
</dbReference>
<proteinExistence type="predicted"/>
<feature type="chain" id="PRO_5047179762" evidence="1">
    <location>
        <begin position="20"/>
        <end position="179"/>
    </location>
</feature>
<evidence type="ECO:0000313" key="3">
    <source>
        <dbReference type="EMBL" id="MDT7519546.1"/>
    </source>
</evidence>
<evidence type="ECO:0000259" key="2">
    <source>
        <dbReference type="Pfam" id="PF07589"/>
    </source>
</evidence>
<name>A0ABU3KQ00_9BURK</name>
<organism evidence="3 4">
    <name type="scientific">Rhodoferax potami</name>
    <dbReference type="NCBI Taxonomy" id="3068338"/>
    <lineage>
        <taxon>Bacteria</taxon>
        <taxon>Pseudomonadati</taxon>
        <taxon>Pseudomonadota</taxon>
        <taxon>Betaproteobacteria</taxon>
        <taxon>Burkholderiales</taxon>
        <taxon>Comamonadaceae</taxon>
        <taxon>Rhodoferax</taxon>
    </lineage>
</organism>